<dbReference type="EMBL" id="CP000379">
    <property type="protein sequence ID" value="ABF78918.1"/>
    <property type="molecule type" value="Genomic_DNA"/>
</dbReference>
<evidence type="ECO:0000313" key="2">
    <source>
        <dbReference type="EMBL" id="ABF78918.1"/>
    </source>
</evidence>
<name>A0A0H2XXF3_BURO1</name>
<evidence type="ECO:0000256" key="1">
    <source>
        <dbReference type="SAM" id="SignalP"/>
    </source>
</evidence>
<evidence type="ECO:0008006" key="3">
    <source>
        <dbReference type="Google" id="ProtNLM"/>
    </source>
</evidence>
<feature type="chain" id="PRO_5002601983" description="Type VI secretion protein" evidence="1">
    <location>
        <begin position="23"/>
        <end position="150"/>
    </location>
</feature>
<dbReference type="InterPro" id="IPR038314">
    <property type="entry name" value="T6SS_sf"/>
</dbReference>
<organism evidence="2">
    <name type="scientific">Burkholderia orbicola (strain AU 1054)</name>
    <dbReference type="NCBI Taxonomy" id="331271"/>
    <lineage>
        <taxon>Bacteria</taxon>
        <taxon>Pseudomonadati</taxon>
        <taxon>Pseudomonadota</taxon>
        <taxon>Betaproteobacteria</taxon>
        <taxon>Burkholderiales</taxon>
        <taxon>Burkholderiaceae</taxon>
        <taxon>Burkholderia</taxon>
        <taxon>Burkholderia cepacia complex</taxon>
        <taxon>Burkholderia orbicola</taxon>
    </lineage>
</organism>
<protein>
    <recommendedName>
        <fullName evidence="3">Type VI secretion protein</fullName>
    </recommendedName>
</protein>
<proteinExistence type="predicted"/>
<sequence length="150" mass="16685" precursor="true">MRGVRIAAALACIAFQPTMVVAKDVAQTSPEAGSRTYLQNFKDMAFAECLAAAYKQAPGASKDIGSSISALRDWTYYDMERAPDVIHALVAKYLARDYRNPVVESEVADVKFDFLKCIDLYHGKELDAAAKQLVSRPNRTYRTEHPPKPQ</sequence>
<dbReference type="HOGENOM" id="CLU_133167_0_0_4"/>
<dbReference type="InterPro" id="IPR032032">
    <property type="entry name" value="Tai4"/>
</dbReference>
<dbReference type="Gene3D" id="1.20.120.1620">
    <property type="match status" value="1"/>
</dbReference>
<reference evidence="2" key="1">
    <citation type="submission" date="2006-05" db="EMBL/GenBank/DDBJ databases">
        <title>Complete sequence of chromosome 2 of Burkholderia cenocepacia AU 1054.</title>
        <authorList>
            <consortium name="US DOE Joint Genome Institute"/>
            <person name="Copeland A."/>
            <person name="Lucas S."/>
            <person name="Lapidus A."/>
            <person name="Barry K."/>
            <person name="Detter J.C."/>
            <person name="Glavina del Rio T."/>
            <person name="Hammon N."/>
            <person name="Israni S."/>
            <person name="Dalin E."/>
            <person name="Tice H."/>
            <person name="Pitluck S."/>
            <person name="Chain P."/>
            <person name="Malfatti S."/>
            <person name="Shin M."/>
            <person name="Vergez L."/>
            <person name="Schmutz J."/>
            <person name="Larimer F."/>
            <person name="Land M."/>
            <person name="Hauser L."/>
            <person name="Kyrpides N."/>
            <person name="Lykidis A."/>
            <person name="LiPuma J.J."/>
            <person name="Konstantinidis K."/>
            <person name="Tiedje J.M."/>
            <person name="Richardson P."/>
        </authorList>
    </citation>
    <scope>NUCLEOTIDE SEQUENCE [LARGE SCALE GENOMIC DNA]</scope>
    <source>
        <strain evidence="2">AU 1054</strain>
    </source>
</reference>
<dbReference type="Pfam" id="PF16695">
    <property type="entry name" value="Tai4"/>
    <property type="match status" value="1"/>
</dbReference>
<keyword evidence="1" id="KW-0732">Signal</keyword>
<dbReference type="AlphaFoldDB" id="A0A0H2XXF3"/>
<accession>A0A0H2XXF3</accession>
<feature type="signal peptide" evidence="1">
    <location>
        <begin position="1"/>
        <end position="22"/>
    </location>
</feature>
<gene>
    <name evidence="2" type="ordered locus">Bcen_4029</name>
</gene>